<accession>A0ABP2ZDQ9</accession>
<feature type="transmembrane region" description="Helical" evidence="2">
    <location>
        <begin position="61"/>
        <end position="83"/>
    </location>
</feature>
<keyword evidence="2" id="KW-1133">Transmembrane helix</keyword>
<dbReference type="Proteomes" id="UP000018465">
    <property type="component" value="Unassembled WGS sequence"/>
</dbReference>
<name>A0ABP2ZDQ9_ACILW</name>
<comment type="caution">
    <text evidence="3">The sequence shown here is derived from an EMBL/GenBank/DDBJ whole genome shotgun (WGS) entry which is preliminary data.</text>
</comment>
<protein>
    <submittedName>
        <fullName evidence="3">Uncharacterized protein</fullName>
    </submittedName>
</protein>
<sequence>MSEDKITFRSPLPNTESGVDEKSTSINPNHIADAKIVGRITKEIGTGDDAKHSIIWTTIRWCFIIASAITIIIFLFLWVAFSSNNADEINELRRFIPTVWSIFTPIITLALGYAFGKDYK</sequence>
<feature type="region of interest" description="Disordered" evidence="1">
    <location>
        <begin position="1"/>
        <end position="26"/>
    </location>
</feature>
<keyword evidence="2" id="KW-0812">Transmembrane</keyword>
<evidence type="ECO:0000256" key="2">
    <source>
        <dbReference type="SAM" id="Phobius"/>
    </source>
</evidence>
<dbReference type="EMBL" id="AYHO01000002">
    <property type="protein sequence ID" value="ESJ95621.1"/>
    <property type="molecule type" value="Genomic_DNA"/>
</dbReference>
<feature type="transmembrane region" description="Helical" evidence="2">
    <location>
        <begin position="95"/>
        <end position="115"/>
    </location>
</feature>
<proteinExistence type="predicted"/>
<evidence type="ECO:0000313" key="4">
    <source>
        <dbReference type="Proteomes" id="UP000018465"/>
    </source>
</evidence>
<organism evidence="3 4">
    <name type="scientific">Acinetobacter lwoffii NCTC 5866 = CIP 64.10 = NIPH 512</name>
    <dbReference type="NCBI Taxonomy" id="981327"/>
    <lineage>
        <taxon>Bacteria</taxon>
        <taxon>Pseudomonadati</taxon>
        <taxon>Pseudomonadota</taxon>
        <taxon>Gammaproteobacteria</taxon>
        <taxon>Moraxellales</taxon>
        <taxon>Moraxellaceae</taxon>
        <taxon>Acinetobacter</taxon>
    </lineage>
</organism>
<evidence type="ECO:0000313" key="3">
    <source>
        <dbReference type="EMBL" id="ESJ95621.1"/>
    </source>
</evidence>
<keyword evidence="4" id="KW-1185">Reference proteome</keyword>
<reference evidence="3 4" key="1">
    <citation type="submission" date="2013-10" db="EMBL/GenBank/DDBJ databases">
        <title>The Genome Sequence of Acinetobacter lwoffii NIPH 512.</title>
        <authorList>
            <consortium name="The Broad Institute Genomics Platform"/>
            <consortium name="The Broad Institute Genome Sequencing Center for Infectious Disease"/>
            <person name="Cerqueira G."/>
            <person name="Feldgarden M."/>
            <person name="Courvalin P."/>
            <person name="Grillot-Courvalin C."/>
            <person name="Clermont D."/>
            <person name="Rocha E."/>
            <person name="Yoon E.-J."/>
            <person name="Nemec A."/>
            <person name="Young S.K."/>
            <person name="Zeng Q."/>
            <person name="Gargeya S."/>
            <person name="Fitzgerald M."/>
            <person name="Abouelleil A."/>
            <person name="Alvarado L."/>
            <person name="Berlin A.M."/>
            <person name="Chapman S.B."/>
            <person name="Gainer-Dewar J."/>
            <person name="Goldberg J."/>
            <person name="Gnerre S."/>
            <person name="Griggs A."/>
            <person name="Gujja S."/>
            <person name="Hansen M."/>
            <person name="Howarth C."/>
            <person name="Imamovic A."/>
            <person name="Ireland A."/>
            <person name="Larimer J."/>
            <person name="McCowan C."/>
            <person name="Murphy C."/>
            <person name="Pearson M."/>
            <person name="Poon T.W."/>
            <person name="Priest M."/>
            <person name="Roberts A."/>
            <person name="Saif S."/>
            <person name="Shea T."/>
            <person name="Sykes S."/>
            <person name="Wortman J."/>
            <person name="Nusbaum C."/>
            <person name="Birren B."/>
        </authorList>
    </citation>
    <scope>NUCLEOTIDE SEQUENCE [LARGE SCALE GENOMIC DNA]</scope>
    <source>
        <strain evidence="3 4">NIPH 512</strain>
    </source>
</reference>
<evidence type="ECO:0000256" key="1">
    <source>
        <dbReference type="SAM" id="MobiDB-lite"/>
    </source>
</evidence>
<dbReference type="RefSeq" id="WP_004646434.1">
    <property type="nucleotide sequence ID" value="NZ_KI530561.1"/>
</dbReference>
<keyword evidence="2" id="KW-0472">Membrane</keyword>
<gene>
    <name evidence="3" type="ORF">P800_00435</name>
</gene>